<keyword evidence="3 6" id="KW-0812">Transmembrane</keyword>
<dbReference type="PANTHER" id="PTHR32196:SF72">
    <property type="entry name" value="RIBOSE IMPORT PERMEASE PROTEIN RBSC"/>
    <property type="match status" value="1"/>
</dbReference>
<proteinExistence type="predicted"/>
<feature type="transmembrane region" description="Helical" evidence="6">
    <location>
        <begin position="152"/>
        <end position="174"/>
    </location>
</feature>
<evidence type="ECO:0000256" key="5">
    <source>
        <dbReference type="ARBA" id="ARBA00023136"/>
    </source>
</evidence>
<dbReference type="EMBL" id="BJXB01000007">
    <property type="protein sequence ID" value="GEM46293.1"/>
    <property type="molecule type" value="Genomic_DNA"/>
</dbReference>
<name>A0A511N0C9_DEIC1</name>
<feature type="transmembrane region" description="Helical" evidence="6">
    <location>
        <begin position="36"/>
        <end position="55"/>
    </location>
</feature>
<reference evidence="7 8" key="1">
    <citation type="submission" date="2019-07" db="EMBL/GenBank/DDBJ databases">
        <title>Whole genome shotgun sequence of Deinococcus cellulosilyticus NBRC 106333.</title>
        <authorList>
            <person name="Hosoyama A."/>
            <person name="Uohara A."/>
            <person name="Ohji S."/>
            <person name="Ichikawa N."/>
        </authorList>
    </citation>
    <scope>NUCLEOTIDE SEQUENCE [LARGE SCALE GENOMIC DNA]</scope>
    <source>
        <strain evidence="7 8">NBRC 106333</strain>
    </source>
</reference>
<keyword evidence="4 6" id="KW-1133">Transmembrane helix</keyword>
<dbReference type="CDD" id="cd06579">
    <property type="entry name" value="TM_PBP1_transp_AraH_like"/>
    <property type="match status" value="1"/>
</dbReference>
<evidence type="ECO:0000256" key="1">
    <source>
        <dbReference type="ARBA" id="ARBA00004651"/>
    </source>
</evidence>
<dbReference type="AlphaFoldDB" id="A0A511N0C9"/>
<sequence length="320" mass="33643">MQNLLRQHGALVALVLLLLFAGLRYQGFLGEYNLESFLRYNAMFGLIALGMTFVIITGGIDLSVGSMAAFASVIAALVSPHGVWLALLVPVLLCAALGFLNGFVISRFKVMPFVVTLGMFLIARGLALIASGKQTVLVNTEGGVGNLGQGDFLGLPIPAWMLLVLFAVGALFLAKAPYGRYALTIGGNEEAARLMGIPVEKVKLLVYTLSGALAGLAGVILASQFSAGQPTEGVGWELTAIASVVVGGTLLTGGRGSVLNTLVGVILLGMIFTVLNFENGLGHININSYWQTVIRGLFLLAVVLLQSPAFRGRLRIRPGT</sequence>
<dbReference type="Proteomes" id="UP000321306">
    <property type="component" value="Unassembled WGS sequence"/>
</dbReference>
<dbReference type="RefSeq" id="WP_146884112.1">
    <property type="nucleotide sequence ID" value="NZ_BJXB01000007.1"/>
</dbReference>
<keyword evidence="8" id="KW-1185">Reference proteome</keyword>
<feature type="transmembrane region" description="Helical" evidence="6">
    <location>
        <begin position="110"/>
        <end position="132"/>
    </location>
</feature>
<dbReference type="GO" id="GO:0022857">
    <property type="term" value="F:transmembrane transporter activity"/>
    <property type="evidence" value="ECO:0007669"/>
    <property type="project" value="InterPro"/>
</dbReference>
<feature type="transmembrane region" description="Helical" evidence="6">
    <location>
        <begin position="289"/>
        <end position="310"/>
    </location>
</feature>
<dbReference type="GO" id="GO:0005886">
    <property type="term" value="C:plasma membrane"/>
    <property type="evidence" value="ECO:0007669"/>
    <property type="project" value="UniProtKB-SubCell"/>
</dbReference>
<protein>
    <submittedName>
        <fullName evidence="7">Sugar ABC transporter permease</fullName>
    </submittedName>
</protein>
<dbReference type="OrthoDB" id="9784538at2"/>
<dbReference type="Pfam" id="PF02653">
    <property type="entry name" value="BPD_transp_2"/>
    <property type="match status" value="1"/>
</dbReference>
<evidence type="ECO:0000256" key="4">
    <source>
        <dbReference type="ARBA" id="ARBA00022989"/>
    </source>
</evidence>
<feature type="transmembrane region" description="Helical" evidence="6">
    <location>
        <begin position="204"/>
        <end position="227"/>
    </location>
</feature>
<evidence type="ECO:0000313" key="8">
    <source>
        <dbReference type="Proteomes" id="UP000321306"/>
    </source>
</evidence>
<dbReference type="PANTHER" id="PTHR32196">
    <property type="entry name" value="ABC TRANSPORTER PERMEASE PROTEIN YPHD-RELATED-RELATED"/>
    <property type="match status" value="1"/>
</dbReference>
<feature type="transmembrane region" description="Helical" evidence="6">
    <location>
        <begin position="233"/>
        <end position="251"/>
    </location>
</feature>
<evidence type="ECO:0000313" key="7">
    <source>
        <dbReference type="EMBL" id="GEM46293.1"/>
    </source>
</evidence>
<comment type="subcellular location">
    <subcellularLocation>
        <location evidence="1">Cell membrane</location>
        <topology evidence="1">Multi-pass membrane protein</topology>
    </subcellularLocation>
</comment>
<evidence type="ECO:0000256" key="2">
    <source>
        <dbReference type="ARBA" id="ARBA00022475"/>
    </source>
</evidence>
<feature type="transmembrane region" description="Helical" evidence="6">
    <location>
        <begin position="84"/>
        <end position="103"/>
    </location>
</feature>
<evidence type="ECO:0000256" key="3">
    <source>
        <dbReference type="ARBA" id="ARBA00022692"/>
    </source>
</evidence>
<feature type="transmembrane region" description="Helical" evidence="6">
    <location>
        <begin position="258"/>
        <end position="277"/>
    </location>
</feature>
<accession>A0A511N0C9</accession>
<keyword evidence="5 6" id="KW-0472">Membrane</keyword>
<gene>
    <name evidence="7" type="ORF">DC3_19280</name>
</gene>
<organism evidence="7 8">
    <name type="scientific">Deinococcus cellulosilyticus (strain DSM 18568 / NBRC 106333 / KACC 11606 / 5516J-15)</name>
    <dbReference type="NCBI Taxonomy" id="1223518"/>
    <lineage>
        <taxon>Bacteria</taxon>
        <taxon>Thermotogati</taxon>
        <taxon>Deinococcota</taxon>
        <taxon>Deinococci</taxon>
        <taxon>Deinococcales</taxon>
        <taxon>Deinococcaceae</taxon>
        <taxon>Deinococcus</taxon>
    </lineage>
</organism>
<evidence type="ECO:0000256" key="6">
    <source>
        <dbReference type="SAM" id="Phobius"/>
    </source>
</evidence>
<comment type="caution">
    <text evidence="7">The sequence shown here is derived from an EMBL/GenBank/DDBJ whole genome shotgun (WGS) entry which is preliminary data.</text>
</comment>
<dbReference type="InterPro" id="IPR001851">
    <property type="entry name" value="ABC_transp_permease"/>
</dbReference>
<keyword evidence="2" id="KW-1003">Cell membrane</keyword>